<keyword evidence="4 5" id="KW-0472">Membrane</keyword>
<feature type="transmembrane region" description="Helical" evidence="5">
    <location>
        <begin position="365"/>
        <end position="388"/>
    </location>
</feature>
<dbReference type="GO" id="GO:0016020">
    <property type="term" value="C:membrane"/>
    <property type="evidence" value="ECO:0007669"/>
    <property type="project" value="UniProtKB-SubCell"/>
</dbReference>
<evidence type="ECO:0008006" key="9">
    <source>
        <dbReference type="Google" id="ProtNLM"/>
    </source>
</evidence>
<organism evidence="7 8">
    <name type="scientific">Cladophialophora chaetospira</name>
    <dbReference type="NCBI Taxonomy" id="386627"/>
    <lineage>
        <taxon>Eukaryota</taxon>
        <taxon>Fungi</taxon>
        <taxon>Dikarya</taxon>
        <taxon>Ascomycota</taxon>
        <taxon>Pezizomycotina</taxon>
        <taxon>Eurotiomycetes</taxon>
        <taxon>Chaetothyriomycetidae</taxon>
        <taxon>Chaetothyriales</taxon>
        <taxon>Herpotrichiellaceae</taxon>
        <taxon>Cladophialophora</taxon>
    </lineage>
</organism>
<proteinExistence type="predicted"/>
<dbReference type="SMART" id="SM01396">
    <property type="entry name" value="BC10"/>
    <property type="match status" value="1"/>
</dbReference>
<evidence type="ECO:0000256" key="1">
    <source>
        <dbReference type="ARBA" id="ARBA00004370"/>
    </source>
</evidence>
<protein>
    <recommendedName>
        <fullName evidence="9">AB hydrolase-1 domain-containing protein</fullName>
    </recommendedName>
</protein>
<keyword evidence="3 5" id="KW-1133">Transmembrane helix</keyword>
<evidence type="ECO:0000313" key="8">
    <source>
        <dbReference type="Proteomes" id="UP001172673"/>
    </source>
</evidence>
<evidence type="ECO:0000256" key="3">
    <source>
        <dbReference type="ARBA" id="ARBA00022989"/>
    </source>
</evidence>
<sequence length="549" mass="58166">MATFGIIAAFAALASVASAAQCQNLTIPVSISARNGVFSVANPTNNIESIDFTLNDSRQGHNYTQEVLTGYNTVSGQYEISATYCHPDSGIYWDFNYNEYNYSYVRVAVDQYGYSTFTWDRLGIGQSTHFTDPVNEGQIWLEIAALRNLTLGIRDGSLGIAGVEKIVHVGHSFGSSQTYALTAAEPSISDGIVLTGFSQNGSFAAYFTLGSNLIIANTIPALSSYVTGYLAPATVQGAHIDFFAPGQFDPNVLQVAYATGQPVTPGEVLTLAGASASPNPFAKPVLIITGERDIPYCGGDCLATGNPALASIPAASKQYFPNAQAFEAFIVPNAGHGLNLEYSHPLSYGTILNYLVQNGLSAKCYLPLLLLPLPLSLSPIHLILLLVLTYILNRPCIYCSFLLIILFASSCHWSNRCFFDLPSFTTSEDAASTIAAWFTPRLYTTGTLSGAAHGNSTAAEEMSAFLAEVAQSTVAGLANAMKESAAGIFDGVREKVLASTASGAAATATAISSTPSPSSFGTGIGTHWLRHLLGRSEWTLPCVGVKLVL</sequence>
<dbReference type="InterPro" id="IPR029058">
    <property type="entry name" value="AB_hydrolase_fold"/>
</dbReference>
<evidence type="ECO:0000313" key="7">
    <source>
        <dbReference type="EMBL" id="KAJ9604523.1"/>
    </source>
</evidence>
<dbReference type="Pfam" id="PF06726">
    <property type="entry name" value="BC10"/>
    <property type="match status" value="1"/>
</dbReference>
<evidence type="ECO:0000256" key="6">
    <source>
        <dbReference type="SAM" id="SignalP"/>
    </source>
</evidence>
<feature type="signal peptide" evidence="6">
    <location>
        <begin position="1"/>
        <end position="19"/>
    </location>
</feature>
<comment type="subcellular location">
    <subcellularLocation>
        <location evidence="1">Membrane</location>
    </subcellularLocation>
</comment>
<dbReference type="Proteomes" id="UP001172673">
    <property type="component" value="Unassembled WGS sequence"/>
</dbReference>
<dbReference type="EMBL" id="JAPDRK010000018">
    <property type="protein sequence ID" value="KAJ9604523.1"/>
    <property type="molecule type" value="Genomic_DNA"/>
</dbReference>
<dbReference type="Gene3D" id="3.40.50.1820">
    <property type="entry name" value="alpha/beta hydrolase"/>
    <property type="match status" value="1"/>
</dbReference>
<dbReference type="PANTHER" id="PTHR13259">
    <property type="entry name" value="BLADDER CANCER 10 KD PROTEIN HOMOLOG"/>
    <property type="match status" value="1"/>
</dbReference>
<dbReference type="AlphaFoldDB" id="A0AA39CDQ2"/>
<name>A0AA39CDQ2_9EURO</name>
<feature type="transmembrane region" description="Helical" evidence="5">
    <location>
        <begin position="395"/>
        <end position="415"/>
    </location>
</feature>
<keyword evidence="6" id="KW-0732">Signal</keyword>
<evidence type="ECO:0000256" key="5">
    <source>
        <dbReference type="SAM" id="Phobius"/>
    </source>
</evidence>
<reference evidence="7" key="1">
    <citation type="submission" date="2022-10" db="EMBL/GenBank/DDBJ databases">
        <title>Culturing micro-colonial fungi from biological soil crusts in the Mojave desert and describing Neophaeococcomyces mojavensis, and introducing the new genera and species Taxawa tesnikishii.</title>
        <authorList>
            <person name="Kurbessoian T."/>
            <person name="Stajich J.E."/>
        </authorList>
    </citation>
    <scope>NUCLEOTIDE SEQUENCE</scope>
    <source>
        <strain evidence="7">TK_41</strain>
    </source>
</reference>
<accession>A0AA39CDQ2</accession>
<dbReference type="SUPFAM" id="SSF53474">
    <property type="entry name" value="alpha/beta-Hydrolases"/>
    <property type="match status" value="1"/>
</dbReference>
<evidence type="ECO:0000256" key="2">
    <source>
        <dbReference type="ARBA" id="ARBA00022692"/>
    </source>
</evidence>
<dbReference type="InterPro" id="IPR009598">
    <property type="entry name" value="BCALP"/>
</dbReference>
<keyword evidence="2 5" id="KW-0812">Transmembrane</keyword>
<gene>
    <name evidence="7" type="ORF">H2200_010636</name>
</gene>
<dbReference type="PANTHER" id="PTHR13259:SF1">
    <property type="entry name" value="BLADDER CANCER-ASSOCIATED PROTEIN"/>
    <property type="match status" value="1"/>
</dbReference>
<keyword evidence="8" id="KW-1185">Reference proteome</keyword>
<comment type="caution">
    <text evidence="7">The sequence shown here is derived from an EMBL/GenBank/DDBJ whole genome shotgun (WGS) entry which is preliminary data.</text>
</comment>
<feature type="chain" id="PRO_5041397603" description="AB hydrolase-1 domain-containing protein" evidence="6">
    <location>
        <begin position="20"/>
        <end position="549"/>
    </location>
</feature>
<evidence type="ECO:0000256" key="4">
    <source>
        <dbReference type="ARBA" id="ARBA00023136"/>
    </source>
</evidence>